<comment type="caution">
    <text evidence="6">The sequence shown here is derived from an EMBL/GenBank/DDBJ whole genome shotgun (WGS) entry which is preliminary data.</text>
</comment>
<proteinExistence type="inferred from homology"/>
<feature type="domain" description="Flagellin N-terminal" evidence="5">
    <location>
        <begin position="3"/>
        <end position="141"/>
    </location>
</feature>
<dbReference type="RefSeq" id="WP_056123365.1">
    <property type="nucleotide sequence ID" value="NZ_WSES01000005.1"/>
</dbReference>
<evidence type="ECO:0000256" key="4">
    <source>
        <dbReference type="ARBA" id="ARBA00023143"/>
    </source>
</evidence>
<name>A0A7X3G2T8_9BURK</name>
<sequence length="303" mass="32717">MRIATSQYQAMMTQSLELNQESITYVTQQMANGNRIQLPSDDPVDSVRLSRLKREEAGIKQYRNNIAAINERLTKNEGYLQNMVNDMGPGRDLLVWALNGSNTPQDLNAMVSPLTSLRDSLMYSANTVDQEGRYVFSGTETGTAPITYNASAPLGSRYSYAGNTNDQLVVVGNGITQVANQNISGLEKLLNQLDQTISTLSGSTVNANDPAVRTILKANLDGFDDALNLVTGKVAVIGGQQNVLKTIDANHENVSLSNQTAILDIGQLDVGTAAIELNGYQTALQASYKAYSKIGTLSLFSVL</sequence>
<keyword evidence="6" id="KW-0282">Flagellum</keyword>
<dbReference type="PANTHER" id="PTHR42792">
    <property type="entry name" value="FLAGELLIN"/>
    <property type="match status" value="1"/>
</dbReference>
<evidence type="ECO:0000256" key="2">
    <source>
        <dbReference type="ARBA" id="ARBA00004613"/>
    </source>
</evidence>
<accession>A0A7X3G2T8</accession>
<dbReference type="SUPFAM" id="SSF64518">
    <property type="entry name" value="Phase 1 flagellin"/>
    <property type="match status" value="1"/>
</dbReference>
<keyword evidence="6" id="KW-0966">Cell projection</keyword>
<organism evidence="6 7">
    <name type="scientific">Massilia cellulosiltytica</name>
    <dbReference type="NCBI Taxonomy" id="2683234"/>
    <lineage>
        <taxon>Bacteria</taxon>
        <taxon>Pseudomonadati</taxon>
        <taxon>Pseudomonadota</taxon>
        <taxon>Betaproteobacteria</taxon>
        <taxon>Burkholderiales</taxon>
        <taxon>Oxalobacteraceae</taxon>
        <taxon>Telluria group</taxon>
        <taxon>Massilia</taxon>
    </lineage>
</organism>
<dbReference type="InterPro" id="IPR013384">
    <property type="entry name" value="Flagell_FlgL"/>
</dbReference>
<dbReference type="GO" id="GO:0071973">
    <property type="term" value="P:bacterial-type flagellum-dependent cell motility"/>
    <property type="evidence" value="ECO:0007669"/>
    <property type="project" value="InterPro"/>
</dbReference>
<dbReference type="EMBL" id="WSES01000005">
    <property type="protein sequence ID" value="MVW61602.1"/>
    <property type="molecule type" value="Genomic_DNA"/>
</dbReference>
<evidence type="ECO:0000313" key="7">
    <source>
        <dbReference type="Proteomes" id="UP000443353"/>
    </source>
</evidence>
<dbReference type="InterPro" id="IPR001492">
    <property type="entry name" value="Flagellin"/>
</dbReference>
<comment type="similarity">
    <text evidence="3">Belongs to the bacterial flagellin family.</text>
</comment>
<protein>
    <submittedName>
        <fullName evidence="6">Flagellar hook-associated protein 3</fullName>
    </submittedName>
</protein>
<evidence type="ECO:0000256" key="3">
    <source>
        <dbReference type="ARBA" id="ARBA00005709"/>
    </source>
</evidence>
<keyword evidence="4" id="KW-0975">Bacterial flagellum</keyword>
<dbReference type="NCBIfam" id="TIGR02550">
    <property type="entry name" value="flagell_flgL"/>
    <property type="match status" value="1"/>
</dbReference>
<comment type="subcellular location">
    <subcellularLocation>
        <location evidence="1">Bacterial flagellum</location>
    </subcellularLocation>
    <subcellularLocation>
        <location evidence="2">Secreted</location>
    </subcellularLocation>
</comment>
<gene>
    <name evidence="6" type="primary">flgL</name>
    <name evidence="6" type="ORF">GPY61_16850</name>
</gene>
<dbReference type="Pfam" id="PF00669">
    <property type="entry name" value="Flagellin_N"/>
    <property type="match status" value="1"/>
</dbReference>
<dbReference type="InterPro" id="IPR001029">
    <property type="entry name" value="Flagellin_N"/>
</dbReference>
<dbReference type="AlphaFoldDB" id="A0A7X3G2T8"/>
<dbReference type="PANTHER" id="PTHR42792:SF1">
    <property type="entry name" value="FLAGELLAR HOOK-ASSOCIATED PROTEIN 3"/>
    <property type="match status" value="1"/>
</dbReference>
<evidence type="ECO:0000259" key="5">
    <source>
        <dbReference type="Pfam" id="PF00669"/>
    </source>
</evidence>
<dbReference type="GO" id="GO:0009424">
    <property type="term" value="C:bacterial-type flagellum hook"/>
    <property type="evidence" value="ECO:0007669"/>
    <property type="project" value="InterPro"/>
</dbReference>
<dbReference type="Proteomes" id="UP000443353">
    <property type="component" value="Unassembled WGS sequence"/>
</dbReference>
<reference evidence="6 7" key="1">
    <citation type="submission" date="2019-12" db="EMBL/GenBank/DDBJ databases">
        <authorList>
            <person name="Li C."/>
            <person name="Zhao J."/>
        </authorList>
    </citation>
    <scope>NUCLEOTIDE SEQUENCE [LARGE SCALE GENOMIC DNA]</scope>
    <source>
        <strain evidence="6 7">NEAU-DD11</strain>
    </source>
</reference>
<evidence type="ECO:0000313" key="6">
    <source>
        <dbReference type="EMBL" id="MVW61602.1"/>
    </source>
</evidence>
<dbReference type="GO" id="GO:0005576">
    <property type="term" value="C:extracellular region"/>
    <property type="evidence" value="ECO:0007669"/>
    <property type="project" value="UniProtKB-SubCell"/>
</dbReference>
<dbReference type="Gene3D" id="1.20.1330.10">
    <property type="entry name" value="f41 fragment of flagellin, N-terminal domain"/>
    <property type="match status" value="1"/>
</dbReference>
<evidence type="ECO:0000256" key="1">
    <source>
        <dbReference type="ARBA" id="ARBA00004365"/>
    </source>
</evidence>
<keyword evidence="7" id="KW-1185">Reference proteome</keyword>
<dbReference type="GO" id="GO:0005198">
    <property type="term" value="F:structural molecule activity"/>
    <property type="evidence" value="ECO:0007669"/>
    <property type="project" value="InterPro"/>
</dbReference>
<keyword evidence="6" id="KW-0969">Cilium</keyword>